<evidence type="ECO:0000256" key="3">
    <source>
        <dbReference type="ARBA" id="ARBA00023125"/>
    </source>
</evidence>
<evidence type="ECO:0000313" key="5">
    <source>
        <dbReference type="EMBL" id="QBP12304.1"/>
    </source>
</evidence>
<dbReference type="InterPro" id="IPR011010">
    <property type="entry name" value="DNA_brk_join_enz"/>
</dbReference>
<dbReference type="PANTHER" id="PTHR30629:SF2">
    <property type="entry name" value="PROPHAGE INTEGRASE INTS-RELATED"/>
    <property type="match status" value="1"/>
</dbReference>
<dbReference type="AlphaFoldDB" id="A0A2L0X3P6"/>
<reference evidence="5 6" key="1">
    <citation type="submission" date="2019-03" db="EMBL/GenBank/DDBJ databases">
        <title>Comparative insights into the high quality Complete genome sequence of highly metal resistant Cupriavidus metallidurans strain BS1 isolated from a gold-copper mine.</title>
        <authorList>
            <person name="Mazhar H.S."/>
            <person name="Rensing C."/>
        </authorList>
    </citation>
    <scope>NUCLEOTIDE SEQUENCE [LARGE SCALE GENOMIC DNA]</scope>
    <source>
        <strain evidence="5 6">BS1</strain>
    </source>
</reference>
<evidence type="ECO:0000256" key="1">
    <source>
        <dbReference type="ARBA" id="ARBA00008857"/>
    </source>
</evidence>
<proteinExistence type="inferred from homology"/>
<dbReference type="RefSeq" id="WP_024569885.1">
    <property type="nucleotide sequence ID" value="NZ_CP026544.1"/>
</dbReference>
<keyword evidence="4" id="KW-0233">DNA recombination</keyword>
<keyword evidence="2" id="KW-0229">DNA integration</keyword>
<dbReference type="InterPro" id="IPR010998">
    <property type="entry name" value="Integrase_recombinase_N"/>
</dbReference>
<dbReference type="Gene3D" id="1.10.443.10">
    <property type="entry name" value="Intergrase catalytic core"/>
    <property type="match status" value="1"/>
</dbReference>
<gene>
    <name evidence="5" type="ORF">DDF84_021370</name>
</gene>
<dbReference type="InterPro" id="IPR002104">
    <property type="entry name" value="Integrase_catalytic"/>
</dbReference>
<dbReference type="PANTHER" id="PTHR30629">
    <property type="entry name" value="PROPHAGE INTEGRASE"/>
    <property type="match status" value="1"/>
</dbReference>
<dbReference type="SUPFAM" id="SSF56349">
    <property type="entry name" value="DNA breaking-rejoining enzymes"/>
    <property type="match status" value="1"/>
</dbReference>
<dbReference type="GO" id="GO:0006310">
    <property type="term" value="P:DNA recombination"/>
    <property type="evidence" value="ECO:0007669"/>
    <property type="project" value="UniProtKB-KW"/>
</dbReference>
<comment type="similarity">
    <text evidence="1">Belongs to the 'phage' integrase family.</text>
</comment>
<dbReference type="GO" id="GO:0015074">
    <property type="term" value="P:DNA integration"/>
    <property type="evidence" value="ECO:0007669"/>
    <property type="project" value="UniProtKB-KW"/>
</dbReference>
<dbReference type="Proteomes" id="UP000253772">
    <property type="component" value="Chromosome c2"/>
</dbReference>
<sequence>MTFIDTVRARAALKPRKDPHWQVVAKGLAIGLRVMEGAAPTWTIRYRNATGKQVYKPLGNLLEILETKRFDYCHGLALKFMQEQQRRVDTVPGTVAAACAAYVEDRREKKGERAAHDASRRYARLVYAHSIGAIMVADLTARDVEQWRSALVKFAPDASEDKMRRARETANRNMTMLRSALNYVYKHDWAATPRAWAAVEQYENTTGRRTLFLTLEQRRAVVAACADQPELRALVEACLLTGLRVGQVAKMTRGRFDEARGTVEVPKGKTKAAPITLPSAAVKLFAQQCRDKTPAAPIFHAPGGGFWNSSNQWNPLIKRVGKAIGVPTLCAYDFRHAAISAMIEAAIDVYSIAELCQTGIEQIRKHYGHLSPAVREKYDRAAVL</sequence>
<dbReference type="Gene3D" id="1.10.150.130">
    <property type="match status" value="1"/>
</dbReference>
<organism evidence="5 6">
    <name type="scientific">Cupriavidus metallidurans</name>
    <dbReference type="NCBI Taxonomy" id="119219"/>
    <lineage>
        <taxon>Bacteria</taxon>
        <taxon>Pseudomonadati</taxon>
        <taxon>Pseudomonadota</taxon>
        <taxon>Betaproteobacteria</taxon>
        <taxon>Burkholderiales</taxon>
        <taxon>Burkholderiaceae</taxon>
        <taxon>Cupriavidus</taxon>
    </lineage>
</organism>
<dbReference type="Pfam" id="PF00589">
    <property type="entry name" value="Phage_integrase"/>
    <property type="match status" value="1"/>
</dbReference>
<dbReference type="EMBL" id="CP037901">
    <property type="protein sequence ID" value="QBP12304.1"/>
    <property type="molecule type" value="Genomic_DNA"/>
</dbReference>
<dbReference type="OrthoDB" id="7465727at2"/>
<evidence type="ECO:0000313" key="6">
    <source>
        <dbReference type="Proteomes" id="UP000253772"/>
    </source>
</evidence>
<name>A0A2L0X3P6_9BURK</name>
<dbReference type="InterPro" id="IPR013762">
    <property type="entry name" value="Integrase-like_cat_sf"/>
</dbReference>
<keyword evidence="3" id="KW-0238">DNA-binding</keyword>
<accession>A0A2L0X3P6</accession>
<dbReference type="GO" id="GO:0003677">
    <property type="term" value="F:DNA binding"/>
    <property type="evidence" value="ECO:0007669"/>
    <property type="project" value="UniProtKB-KW"/>
</dbReference>
<evidence type="ECO:0000256" key="2">
    <source>
        <dbReference type="ARBA" id="ARBA00022908"/>
    </source>
</evidence>
<evidence type="ECO:0000256" key="4">
    <source>
        <dbReference type="ARBA" id="ARBA00023172"/>
    </source>
</evidence>
<protein>
    <submittedName>
        <fullName evidence="5">Uncharacterized protein</fullName>
    </submittedName>
</protein>
<dbReference type="InterPro" id="IPR050808">
    <property type="entry name" value="Phage_Integrase"/>
</dbReference>
<dbReference type="PROSITE" id="PS51898">
    <property type="entry name" value="TYR_RECOMBINASE"/>
    <property type="match status" value="1"/>
</dbReference>